<evidence type="ECO:0000256" key="5">
    <source>
        <dbReference type="ARBA" id="ARBA00022989"/>
    </source>
</evidence>
<evidence type="ECO:0000256" key="7">
    <source>
        <dbReference type="ARBA" id="ARBA00024033"/>
    </source>
</evidence>
<feature type="transmembrane region" description="Helical" evidence="9">
    <location>
        <begin position="227"/>
        <end position="244"/>
    </location>
</feature>
<reference evidence="10 11" key="1">
    <citation type="submission" date="2024-09" db="EMBL/GenBank/DDBJ databases">
        <authorList>
            <person name="Sun Q."/>
            <person name="Mori K."/>
        </authorList>
    </citation>
    <scope>NUCLEOTIDE SEQUENCE [LARGE SCALE GENOMIC DNA]</scope>
    <source>
        <strain evidence="10 11">CCM 8654</strain>
    </source>
</reference>
<comment type="similarity">
    <text evidence="7">Belongs to the glycosyltransferase 87 family.</text>
</comment>
<evidence type="ECO:0000256" key="3">
    <source>
        <dbReference type="ARBA" id="ARBA00022679"/>
    </source>
</evidence>
<feature type="transmembrane region" description="Helical" evidence="9">
    <location>
        <begin position="323"/>
        <end position="343"/>
    </location>
</feature>
<feature type="transmembrane region" description="Helical" evidence="9">
    <location>
        <begin position="430"/>
        <end position="447"/>
    </location>
</feature>
<keyword evidence="11" id="KW-1185">Reference proteome</keyword>
<keyword evidence="4 9" id="KW-0812">Transmembrane</keyword>
<feature type="transmembrane region" description="Helical" evidence="9">
    <location>
        <begin position="251"/>
        <end position="271"/>
    </location>
</feature>
<evidence type="ECO:0000256" key="9">
    <source>
        <dbReference type="SAM" id="Phobius"/>
    </source>
</evidence>
<feature type="transmembrane region" description="Helical" evidence="9">
    <location>
        <begin position="382"/>
        <end position="400"/>
    </location>
</feature>
<feature type="transmembrane region" description="Helical" evidence="9">
    <location>
        <begin position="131"/>
        <end position="149"/>
    </location>
</feature>
<name>A0ABV6DX80_9ACTN</name>
<feature type="region of interest" description="Disordered" evidence="8">
    <location>
        <begin position="454"/>
        <end position="482"/>
    </location>
</feature>
<evidence type="ECO:0000313" key="11">
    <source>
        <dbReference type="Proteomes" id="UP001589698"/>
    </source>
</evidence>
<dbReference type="InterPro" id="IPR018584">
    <property type="entry name" value="GT87"/>
</dbReference>
<evidence type="ECO:0000256" key="1">
    <source>
        <dbReference type="ARBA" id="ARBA00004651"/>
    </source>
</evidence>
<evidence type="ECO:0000256" key="8">
    <source>
        <dbReference type="SAM" id="MobiDB-lite"/>
    </source>
</evidence>
<dbReference type="RefSeq" id="WP_378517020.1">
    <property type="nucleotide sequence ID" value="NZ_JBHLXH010000001.1"/>
</dbReference>
<sequence>MQPHAATGDDVHRSADLTRGRVPLARTAAAVLAATCSLQYAPIDPVLLMPLVMLVLAVVCLVPLLTRRVGPHARQGLVLAVVVVVGGLGIVANAGLAMVSGVSSWAVVPLALVMLPAAAAAVWGGRSWSRAGLLVLLAGFAVLAALRILQAEVLIDVGAFLRGGIDAMLHGTSPYAITIENPYDAAGTRAFYGPGVVVDGIVQYGFPYLPASLLLDVPAHLLGDPRWMHLAAVLLTTGLAWRMATDRLGRAVALLLVCGTTASTVVLAYWVEPLLAALLLLTVLAMRSGRTWAAVPLGLLFASKQYAVSYAPALVTVARSRGWRTVALAAAVGAVVVVPFVVWDPREFVRSVVELQFIQPFRDDAVSLLPGLKALLGGLPDWAVQVSPVIGLLVSALVAWRTRPGATAFAIGVALSLLVTVLTSKVGFMNYYYFIGAAFVVATVSWASDDPVAHDRRDAGTGQTREPSSQGSRGDRGISLTR</sequence>
<keyword evidence="3" id="KW-0808">Transferase</keyword>
<evidence type="ECO:0000256" key="2">
    <source>
        <dbReference type="ARBA" id="ARBA00022475"/>
    </source>
</evidence>
<comment type="subcellular location">
    <subcellularLocation>
        <location evidence="1">Cell membrane</location>
        <topology evidence="1">Multi-pass membrane protein</topology>
    </subcellularLocation>
</comment>
<gene>
    <name evidence="10" type="ORF">ACFFJG_02440</name>
</gene>
<feature type="transmembrane region" description="Helical" evidence="9">
    <location>
        <begin position="407"/>
        <end position="424"/>
    </location>
</feature>
<evidence type="ECO:0000256" key="6">
    <source>
        <dbReference type="ARBA" id="ARBA00023136"/>
    </source>
</evidence>
<evidence type="ECO:0000256" key="4">
    <source>
        <dbReference type="ARBA" id="ARBA00022692"/>
    </source>
</evidence>
<feature type="transmembrane region" description="Helical" evidence="9">
    <location>
        <begin position="277"/>
        <end position="302"/>
    </location>
</feature>
<feature type="compositionally biased region" description="Polar residues" evidence="8">
    <location>
        <begin position="461"/>
        <end position="472"/>
    </location>
</feature>
<proteinExistence type="inferred from homology"/>
<dbReference type="EMBL" id="JBHLXH010000001">
    <property type="protein sequence ID" value="MFC0221326.1"/>
    <property type="molecule type" value="Genomic_DNA"/>
</dbReference>
<protein>
    <submittedName>
        <fullName evidence="10">Glycosyltransferase 87 family protein</fullName>
    </submittedName>
</protein>
<organism evidence="10 11">
    <name type="scientific">Nocardioides zeicaulis</name>
    <dbReference type="NCBI Taxonomy" id="1776857"/>
    <lineage>
        <taxon>Bacteria</taxon>
        <taxon>Bacillati</taxon>
        <taxon>Actinomycetota</taxon>
        <taxon>Actinomycetes</taxon>
        <taxon>Propionibacteriales</taxon>
        <taxon>Nocardioidaceae</taxon>
        <taxon>Nocardioides</taxon>
    </lineage>
</organism>
<comment type="caution">
    <text evidence="10">The sequence shown here is derived from an EMBL/GenBank/DDBJ whole genome shotgun (WGS) entry which is preliminary data.</text>
</comment>
<feature type="transmembrane region" description="Helical" evidence="9">
    <location>
        <begin position="105"/>
        <end position="124"/>
    </location>
</feature>
<feature type="transmembrane region" description="Helical" evidence="9">
    <location>
        <begin position="77"/>
        <end position="99"/>
    </location>
</feature>
<dbReference type="Proteomes" id="UP001589698">
    <property type="component" value="Unassembled WGS sequence"/>
</dbReference>
<keyword evidence="6 9" id="KW-0472">Membrane</keyword>
<keyword evidence="5 9" id="KW-1133">Transmembrane helix</keyword>
<keyword evidence="2" id="KW-1003">Cell membrane</keyword>
<feature type="transmembrane region" description="Helical" evidence="9">
    <location>
        <begin position="47"/>
        <end position="65"/>
    </location>
</feature>
<accession>A0ABV6DX80</accession>
<dbReference type="Pfam" id="PF09594">
    <property type="entry name" value="GT87"/>
    <property type="match status" value="1"/>
</dbReference>
<evidence type="ECO:0000313" key="10">
    <source>
        <dbReference type="EMBL" id="MFC0221326.1"/>
    </source>
</evidence>